<evidence type="ECO:0000313" key="6">
    <source>
        <dbReference type="Proteomes" id="UP000504629"/>
    </source>
</evidence>
<feature type="compositionally biased region" description="Polar residues" evidence="4">
    <location>
        <begin position="191"/>
        <end position="200"/>
    </location>
</feature>
<protein>
    <submittedName>
        <fullName evidence="7">General odorant-binding protein 71</fullName>
    </submittedName>
</protein>
<feature type="compositionally biased region" description="Polar residues" evidence="4">
    <location>
        <begin position="53"/>
        <end position="70"/>
    </location>
</feature>
<evidence type="ECO:0000256" key="2">
    <source>
        <dbReference type="ARBA" id="ARBA00008098"/>
    </source>
</evidence>
<dbReference type="InterPro" id="IPR052295">
    <property type="entry name" value="Odorant-binding_protein"/>
</dbReference>
<feature type="chain" id="PRO_5027051120" evidence="5">
    <location>
        <begin position="24"/>
        <end position="315"/>
    </location>
</feature>
<keyword evidence="6" id="KW-1185">Reference proteome</keyword>
<dbReference type="RefSeq" id="XP_028030061.1">
    <property type="nucleotide sequence ID" value="XM_028174260.1"/>
</dbReference>
<evidence type="ECO:0000256" key="4">
    <source>
        <dbReference type="SAM" id="MobiDB-lite"/>
    </source>
</evidence>
<dbReference type="InterPro" id="IPR036728">
    <property type="entry name" value="PBP_GOBP_sf"/>
</dbReference>
<dbReference type="Proteomes" id="UP000504629">
    <property type="component" value="Unplaced"/>
</dbReference>
<dbReference type="GO" id="GO:0005576">
    <property type="term" value="C:extracellular region"/>
    <property type="evidence" value="ECO:0007669"/>
    <property type="project" value="UniProtKB-SubCell"/>
</dbReference>
<feature type="region of interest" description="Disordered" evidence="4">
    <location>
        <begin position="49"/>
        <end position="131"/>
    </location>
</feature>
<dbReference type="PANTHER" id="PTHR21066">
    <property type="entry name" value="ODORANT-BINDING PROTEIN 59A-RELATED"/>
    <property type="match status" value="1"/>
</dbReference>
<gene>
    <name evidence="7" type="primary">LOC114242928</name>
</gene>
<dbReference type="OrthoDB" id="8194482at2759"/>
<sequence length="315" mass="37005">MCFARYSYYYFVFLCLLALECYTLNCRTDGGPKEFELKKIYTKCLKIQEDKTSNSSRSNSQAWNKPQRNNHNQRRDQERDRSGNDDRRRNRNDEINNNDGRMGYNENRMSSNDRMRGNDGMSGNERMSGKMGDRYDMMGERPERGSGDHFNARNDFMGDKFGEMSAYGSYQSSTTPPRRYKRERRIENSGHRSQFNPISQKSDDDDSFNDEKDSNENKTNDEMGSKECAMHCFLENLKMNGEDGMPDRYLVNHALTKEVKNEDLRDFLQESVEECFQILDNENTDDKCEFSRNLLMCLSEKGRANCDDWKDDLQL</sequence>
<accession>A0A6J2JKE9</accession>
<dbReference type="Gene3D" id="1.10.238.20">
    <property type="entry name" value="Pheromone/general odorant binding protein domain"/>
    <property type="match status" value="1"/>
</dbReference>
<dbReference type="PANTHER" id="PTHR21066:SF9">
    <property type="entry name" value="ODORANT-BINDING PROTEIN 59A"/>
    <property type="match status" value="1"/>
</dbReference>
<keyword evidence="3" id="KW-0964">Secreted</keyword>
<organism evidence="6 7">
    <name type="scientific">Bombyx mandarina</name>
    <name type="common">Wild silk moth</name>
    <name type="synonym">Wild silkworm</name>
    <dbReference type="NCBI Taxonomy" id="7092"/>
    <lineage>
        <taxon>Eukaryota</taxon>
        <taxon>Metazoa</taxon>
        <taxon>Ecdysozoa</taxon>
        <taxon>Arthropoda</taxon>
        <taxon>Hexapoda</taxon>
        <taxon>Insecta</taxon>
        <taxon>Pterygota</taxon>
        <taxon>Neoptera</taxon>
        <taxon>Endopterygota</taxon>
        <taxon>Lepidoptera</taxon>
        <taxon>Glossata</taxon>
        <taxon>Ditrysia</taxon>
        <taxon>Bombycoidea</taxon>
        <taxon>Bombycidae</taxon>
        <taxon>Bombycinae</taxon>
        <taxon>Bombyx</taxon>
    </lineage>
</organism>
<feature type="compositionally biased region" description="Basic and acidic residues" evidence="4">
    <location>
        <begin position="73"/>
        <end position="94"/>
    </location>
</feature>
<feature type="signal peptide" evidence="5">
    <location>
        <begin position="1"/>
        <end position="23"/>
    </location>
</feature>
<dbReference type="AlphaFoldDB" id="A0A6J2JKE9"/>
<dbReference type="Pfam" id="PF01395">
    <property type="entry name" value="PBP_GOBP"/>
    <property type="match status" value="1"/>
</dbReference>
<dbReference type="SUPFAM" id="SSF47565">
    <property type="entry name" value="Insect pheromone/odorant-binding proteins"/>
    <property type="match status" value="1"/>
</dbReference>
<evidence type="ECO:0000256" key="1">
    <source>
        <dbReference type="ARBA" id="ARBA00004613"/>
    </source>
</evidence>
<dbReference type="KEGG" id="bman:114242928"/>
<dbReference type="GO" id="GO:0005549">
    <property type="term" value="F:odorant binding"/>
    <property type="evidence" value="ECO:0007669"/>
    <property type="project" value="InterPro"/>
</dbReference>
<reference evidence="7" key="1">
    <citation type="submission" date="2025-08" db="UniProtKB">
        <authorList>
            <consortium name="RefSeq"/>
        </authorList>
    </citation>
    <scope>IDENTIFICATION</scope>
    <source>
        <tissue evidence="7">Silk gland</tissue>
    </source>
</reference>
<dbReference type="CTD" id="37605"/>
<comment type="similarity">
    <text evidence="2">Belongs to the PBP/GOBP family.</text>
</comment>
<feature type="compositionally biased region" description="Basic and acidic residues" evidence="4">
    <location>
        <begin position="209"/>
        <end position="222"/>
    </location>
</feature>
<feature type="region of interest" description="Disordered" evidence="4">
    <location>
        <begin position="167"/>
        <end position="222"/>
    </location>
</feature>
<evidence type="ECO:0000256" key="5">
    <source>
        <dbReference type="SAM" id="SignalP"/>
    </source>
</evidence>
<evidence type="ECO:0000256" key="3">
    <source>
        <dbReference type="ARBA" id="ARBA00022525"/>
    </source>
</evidence>
<keyword evidence="5" id="KW-0732">Signal</keyword>
<comment type="subcellular location">
    <subcellularLocation>
        <location evidence="1">Secreted</location>
    </subcellularLocation>
</comment>
<dbReference type="GeneID" id="114242928"/>
<dbReference type="InterPro" id="IPR006170">
    <property type="entry name" value="PBP/GOBP"/>
</dbReference>
<evidence type="ECO:0000313" key="7">
    <source>
        <dbReference type="RefSeq" id="XP_028030061.1"/>
    </source>
</evidence>
<proteinExistence type="inferred from homology"/>
<name>A0A6J2JKE9_BOMMA</name>